<gene>
    <name evidence="3" type="ORF">BS50DRAFT_92346</name>
</gene>
<evidence type="ECO:0000259" key="2">
    <source>
        <dbReference type="Pfam" id="PF01425"/>
    </source>
</evidence>
<accession>A0A2T2NEN6</accession>
<dbReference type="STRING" id="1448308.A0A2T2NEN6"/>
<dbReference type="Pfam" id="PF01425">
    <property type="entry name" value="Amidase"/>
    <property type="match status" value="1"/>
</dbReference>
<dbReference type="SUPFAM" id="SSF75304">
    <property type="entry name" value="Amidase signature (AS) enzymes"/>
    <property type="match status" value="1"/>
</dbReference>
<feature type="compositionally biased region" description="Low complexity" evidence="1">
    <location>
        <begin position="171"/>
        <end position="184"/>
    </location>
</feature>
<sequence>MPPNAISVLTADAVQLQNLLQSGQVDSMALIEAYLDQINKHDDYLHAMIQLAPLPLLQRRAMKLDKERKEGRVRGPLHGIPIMIKDNIATHPDLGLQTTAGSLALLSSRRGNARVVDLLIEAGAIILGKSNLTELSNFKGESLTSGWSAVGGQVQSAYVRKGLDPHDSHVGHSTPSGSSSGSAVGVSAGYSPLAIGTETDGSLTSPSGRAALYTIKPTIGIVPQAGIVPVSHRLDSAGPMTKTVHDLAVLLDVISERGNSSSNDESFTSNLQDSWGNISVATLDPEIWSHPNIKPVQEATEQINREIRGAYQKIKSLAKNYVENVPLITKEKIALHGNDSLGLVMLADFKRDMNTYLRDLDVSDVRSIKELIEFNNQHKEKELPLGNDNQRRLIAADEQKLRDGEYGAHVWHMCQLSRESVRTILEANNVDVIIGPTDSKLSGIAACAGYPIAQAPLSYLDYNGRPFGVSILAKGGDDALLVRVLSAWEATFPARKPPPSLEKSSVVIQIPK</sequence>
<proteinExistence type="predicted"/>
<protein>
    <submittedName>
        <fullName evidence="3">Amidase signature enzyme</fullName>
    </submittedName>
</protein>
<dbReference type="EMBL" id="KZ678139">
    <property type="protein sequence ID" value="PSN63897.1"/>
    <property type="molecule type" value="Genomic_DNA"/>
</dbReference>
<keyword evidence="4" id="KW-1185">Reference proteome</keyword>
<evidence type="ECO:0000313" key="4">
    <source>
        <dbReference type="Proteomes" id="UP000240883"/>
    </source>
</evidence>
<name>A0A2T2NEN6_CORCC</name>
<organism evidence="3 4">
    <name type="scientific">Corynespora cassiicola Philippines</name>
    <dbReference type="NCBI Taxonomy" id="1448308"/>
    <lineage>
        <taxon>Eukaryota</taxon>
        <taxon>Fungi</taxon>
        <taxon>Dikarya</taxon>
        <taxon>Ascomycota</taxon>
        <taxon>Pezizomycotina</taxon>
        <taxon>Dothideomycetes</taxon>
        <taxon>Pleosporomycetidae</taxon>
        <taxon>Pleosporales</taxon>
        <taxon>Corynesporascaceae</taxon>
        <taxon>Corynespora</taxon>
    </lineage>
</organism>
<feature type="domain" description="Amidase" evidence="2">
    <location>
        <begin position="30"/>
        <end position="439"/>
    </location>
</feature>
<reference evidence="3 4" key="1">
    <citation type="journal article" date="2018" name="Front. Microbiol.">
        <title>Genome-Wide Analysis of Corynespora cassiicola Leaf Fall Disease Putative Effectors.</title>
        <authorList>
            <person name="Lopez D."/>
            <person name="Ribeiro S."/>
            <person name="Label P."/>
            <person name="Fumanal B."/>
            <person name="Venisse J.S."/>
            <person name="Kohler A."/>
            <person name="de Oliveira R.R."/>
            <person name="Labutti K."/>
            <person name="Lipzen A."/>
            <person name="Lail K."/>
            <person name="Bauer D."/>
            <person name="Ohm R.A."/>
            <person name="Barry K.W."/>
            <person name="Spatafora J."/>
            <person name="Grigoriev I.V."/>
            <person name="Martin F.M."/>
            <person name="Pujade-Renaud V."/>
        </authorList>
    </citation>
    <scope>NUCLEOTIDE SEQUENCE [LARGE SCALE GENOMIC DNA]</scope>
    <source>
        <strain evidence="3 4">Philippines</strain>
    </source>
</reference>
<dbReference type="AlphaFoldDB" id="A0A2T2NEN6"/>
<evidence type="ECO:0000256" key="1">
    <source>
        <dbReference type="SAM" id="MobiDB-lite"/>
    </source>
</evidence>
<feature type="region of interest" description="Disordered" evidence="1">
    <location>
        <begin position="163"/>
        <end position="184"/>
    </location>
</feature>
<dbReference type="InterPro" id="IPR023631">
    <property type="entry name" value="Amidase_dom"/>
</dbReference>
<dbReference type="InterPro" id="IPR036928">
    <property type="entry name" value="AS_sf"/>
</dbReference>
<dbReference type="Gene3D" id="3.90.1300.10">
    <property type="entry name" value="Amidase signature (AS) domain"/>
    <property type="match status" value="1"/>
</dbReference>
<dbReference type="Proteomes" id="UP000240883">
    <property type="component" value="Unassembled WGS sequence"/>
</dbReference>
<dbReference type="PANTHER" id="PTHR42678">
    <property type="entry name" value="AMIDASE"/>
    <property type="match status" value="1"/>
</dbReference>
<dbReference type="OrthoDB" id="566138at2759"/>
<dbReference type="PANTHER" id="PTHR42678:SF34">
    <property type="entry name" value="OS04G0183300 PROTEIN"/>
    <property type="match status" value="1"/>
</dbReference>
<evidence type="ECO:0000313" key="3">
    <source>
        <dbReference type="EMBL" id="PSN63897.1"/>
    </source>
</evidence>